<dbReference type="Pfam" id="PF01636">
    <property type="entry name" value="APH"/>
    <property type="match status" value="1"/>
</dbReference>
<protein>
    <recommendedName>
        <fullName evidence="9">Hydroxylysine kinase</fullName>
        <ecNumber evidence="8">2.7.1.81</ecNumber>
    </recommendedName>
</protein>
<evidence type="ECO:0000256" key="1">
    <source>
        <dbReference type="ARBA" id="ARBA00004496"/>
    </source>
</evidence>
<evidence type="ECO:0000256" key="8">
    <source>
        <dbReference type="ARBA" id="ARBA00038873"/>
    </source>
</evidence>
<keyword evidence="12" id="KW-1185">Reference proteome</keyword>
<evidence type="ECO:0000313" key="13">
    <source>
        <dbReference type="RefSeq" id="XP_013075017.2"/>
    </source>
</evidence>
<evidence type="ECO:0000256" key="5">
    <source>
        <dbReference type="ARBA" id="ARBA00022777"/>
    </source>
</evidence>
<evidence type="ECO:0000313" key="12">
    <source>
        <dbReference type="Proteomes" id="UP001165740"/>
    </source>
</evidence>
<name>A0A9U8E7B0_BIOGL</name>
<dbReference type="FunFam" id="3.90.1200.10:FF:000007">
    <property type="entry name" value="hydroxylysine kinase isoform X1"/>
    <property type="match status" value="1"/>
</dbReference>
<dbReference type="KEGG" id="bgt:106061420"/>
<evidence type="ECO:0000256" key="9">
    <source>
        <dbReference type="ARBA" id="ARBA00040505"/>
    </source>
</evidence>
<dbReference type="RefSeq" id="XP_013075017.2">
    <property type="nucleotide sequence ID" value="XM_013219563.2"/>
</dbReference>
<feature type="chain" id="PRO_5040828840" description="Hydroxylysine kinase" evidence="10">
    <location>
        <begin position="19"/>
        <end position="396"/>
    </location>
</feature>
<dbReference type="OrthoDB" id="9973935at2759"/>
<dbReference type="FunFam" id="3.30.200.20:FF:000549">
    <property type="entry name" value="hydroxylysine kinase"/>
    <property type="match status" value="1"/>
</dbReference>
<accession>A0A9U8E7B0</accession>
<evidence type="ECO:0000256" key="10">
    <source>
        <dbReference type="SAM" id="SignalP"/>
    </source>
</evidence>
<evidence type="ECO:0000256" key="2">
    <source>
        <dbReference type="ARBA" id="ARBA00006219"/>
    </source>
</evidence>
<dbReference type="InterPro" id="IPR050249">
    <property type="entry name" value="Pseudomonas-type_ThrB"/>
</dbReference>
<dbReference type="GeneID" id="106061420"/>
<comment type="catalytic activity">
    <reaction evidence="6">
        <text>(5R)-5-hydroxy-L-lysine + GTP = (5R)-5-phosphooxy-L-lysine + GDP + H(+)</text>
        <dbReference type="Rhea" id="RHEA:19049"/>
        <dbReference type="ChEBI" id="CHEBI:15378"/>
        <dbReference type="ChEBI" id="CHEBI:37565"/>
        <dbReference type="ChEBI" id="CHEBI:57882"/>
        <dbReference type="ChEBI" id="CHEBI:58189"/>
        <dbReference type="ChEBI" id="CHEBI:58357"/>
        <dbReference type="EC" id="2.7.1.81"/>
    </reaction>
</comment>
<dbReference type="InterPro" id="IPR011009">
    <property type="entry name" value="Kinase-like_dom_sf"/>
</dbReference>
<keyword evidence="3" id="KW-0963">Cytoplasm</keyword>
<evidence type="ECO:0000256" key="3">
    <source>
        <dbReference type="ARBA" id="ARBA00022490"/>
    </source>
</evidence>
<dbReference type="OMA" id="IDFNDMA"/>
<dbReference type="GO" id="GO:0005737">
    <property type="term" value="C:cytoplasm"/>
    <property type="evidence" value="ECO:0007669"/>
    <property type="project" value="UniProtKB-SubCell"/>
</dbReference>
<keyword evidence="4" id="KW-0808">Transferase</keyword>
<comment type="similarity">
    <text evidence="2">Belongs to the aminoglycoside phosphotransferase family.</text>
</comment>
<sequence>MVANGCSLLLMYRSTVTAADVPDIVTKVYNLNVKVVQELTSYDDHNFYVQDVSVVSDNTTHGYVLKILNSLDSQNPDIIELQTQIMLHMKNVGYPTPGVIPCKDGQLLKLMSLPARKNQNGTESTSNFIVRLFTFLPGLPLDHVKLTLNICFQIGWFAGRMDIVLKDFCLVDKPQVGKMKRKWNMSEIPNLRSKVHSVTSSEMKSVVIEVIEQFETQILTCQHMFSKGLIHGDFNECNIIVSENSHFPIEEQYSSPANSFTSMATKCQDEGKGYNISGIIDFGDTTYSLYIFEIAIAMTYVMLNQHNLSPTAAAGHVLAGYLSHITVSQIELQHLRLCICARLVQSIVMGYFTFSEDPSNRYILTHASRAWPLLNTLWQMSDSTLLQLLNVPNHLS</sequence>
<comment type="subcellular location">
    <subcellularLocation>
        <location evidence="1">Cytoplasm</location>
    </subcellularLocation>
</comment>
<dbReference type="Proteomes" id="UP001165740">
    <property type="component" value="Chromosome 1"/>
</dbReference>
<gene>
    <name evidence="13" type="primary">LOC106061420</name>
</gene>
<dbReference type="PANTHER" id="PTHR21064">
    <property type="entry name" value="AMINOGLYCOSIDE PHOSPHOTRANSFERASE DOMAIN-CONTAINING PROTEIN-RELATED"/>
    <property type="match status" value="1"/>
</dbReference>
<comment type="function">
    <text evidence="7">Catalyzes the GTP-dependent phosphorylation of 5-hydroxy-L-lysine.</text>
</comment>
<dbReference type="PANTHER" id="PTHR21064:SF1">
    <property type="entry name" value="HYDROXYLYSINE KINASE"/>
    <property type="match status" value="1"/>
</dbReference>
<feature type="signal peptide" evidence="10">
    <location>
        <begin position="1"/>
        <end position="18"/>
    </location>
</feature>
<keyword evidence="5" id="KW-0418">Kinase</keyword>
<dbReference type="Gene3D" id="3.90.1200.10">
    <property type="match status" value="1"/>
</dbReference>
<reference evidence="13" key="1">
    <citation type="submission" date="2025-08" db="UniProtKB">
        <authorList>
            <consortium name="RefSeq"/>
        </authorList>
    </citation>
    <scope>IDENTIFICATION</scope>
</reference>
<keyword evidence="10" id="KW-0732">Signal</keyword>
<organism evidence="12 13">
    <name type="scientific">Biomphalaria glabrata</name>
    <name type="common">Bloodfluke planorb</name>
    <name type="synonym">Freshwater snail</name>
    <dbReference type="NCBI Taxonomy" id="6526"/>
    <lineage>
        <taxon>Eukaryota</taxon>
        <taxon>Metazoa</taxon>
        <taxon>Spiralia</taxon>
        <taxon>Lophotrochozoa</taxon>
        <taxon>Mollusca</taxon>
        <taxon>Gastropoda</taxon>
        <taxon>Heterobranchia</taxon>
        <taxon>Euthyneura</taxon>
        <taxon>Panpulmonata</taxon>
        <taxon>Hygrophila</taxon>
        <taxon>Lymnaeoidea</taxon>
        <taxon>Planorbidae</taxon>
        <taxon>Biomphalaria</taxon>
    </lineage>
</organism>
<proteinExistence type="inferred from homology"/>
<evidence type="ECO:0000259" key="11">
    <source>
        <dbReference type="Pfam" id="PF01636"/>
    </source>
</evidence>
<dbReference type="GO" id="GO:0047992">
    <property type="term" value="F:hydroxylysine kinase activity"/>
    <property type="evidence" value="ECO:0007669"/>
    <property type="project" value="UniProtKB-EC"/>
</dbReference>
<dbReference type="SUPFAM" id="SSF56112">
    <property type="entry name" value="Protein kinase-like (PK-like)"/>
    <property type="match status" value="1"/>
</dbReference>
<feature type="domain" description="Aminoglycoside phosphotransferase" evidence="11">
    <location>
        <begin position="58"/>
        <end position="245"/>
    </location>
</feature>
<evidence type="ECO:0000256" key="7">
    <source>
        <dbReference type="ARBA" id="ARBA00037368"/>
    </source>
</evidence>
<dbReference type="InterPro" id="IPR002575">
    <property type="entry name" value="Aminoglycoside_PTrfase"/>
</dbReference>
<evidence type="ECO:0000256" key="4">
    <source>
        <dbReference type="ARBA" id="ARBA00022679"/>
    </source>
</evidence>
<dbReference type="AlphaFoldDB" id="A0A9U8E7B0"/>
<dbReference type="EC" id="2.7.1.81" evidence="8"/>
<evidence type="ECO:0000256" key="6">
    <source>
        <dbReference type="ARBA" id="ARBA00036820"/>
    </source>
</evidence>
<dbReference type="Gene3D" id="3.30.200.20">
    <property type="entry name" value="Phosphorylase Kinase, domain 1"/>
    <property type="match status" value="1"/>
</dbReference>